<reference evidence="2" key="1">
    <citation type="journal article" date="2019" name="Int. J. Syst. Evol. Microbiol.">
        <title>The Global Catalogue of Microorganisms (GCM) 10K type strain sequencing project: providing services to taxonomists for standard genome sequencing and annotation.</title>
        <authorList>
            <consortium name="The Broad Institute Genomics Platform"/>
            <consortium name="The Broad Institute Genome Sequencing Center for Infectious Disease"/>
            <person name="Wu L."/>
            <person name="Ma J."/>
        </authorList>
    </citation>
    <scope>NUCLEOTIDE SEQUENCE [LARGE SCALE GENOMIC DNA]</scope>
    <source>
        <strain evidence="2">CGMCC 1.18575</strain>
    </source>
</reference>
<organism evidence="1 2">
    <name type="scientific">Cohnella soli</name>
    <dbReference type="NCBI Taxonomy" id="425005"/>
    <lineage>
        <taxon>Bacteria</taxon>
        <taxon>Bacillati</taxon>
        <taxon>Bacillota</taxon>
        <taxon>Bacilli</taxon>
        <taxon>Bacillales</taxon>
        <taxon>Paenibacillaceae</taxon>
        <taxon>Cohnella</taxon>
    </lineage>
</organism>
<comment type="caution">
    <text evidence="1">The sequence shown here is derived from an EMBL/GenBank/DDBJ whole genome shotgun (WGS) entry which is preliminary data.</text>
</comment>
<evidence type="ECO:0000313" key="2">
    <source>
        <dbReference type="Proteomes" id="UP001596113"/>
    </source>
</evidence>
<sequence>MSNDTNGSTVDDSQVEIPEEKMKELIAAVHHNGTVALNQHFDNVEGQVMGHQVYGPIFVYQVKDEQGDGYACGFFLRELIAKFQQGGDPSMWMASFYVDLMKTPGGKLLPQPPQTEDEAKALIDNVIVPSCISALKEEFAPEEVYAGLALNEEHGPVLEAGFPSISDGNNVCAMPLHVLMAHQLLNREPSELLVQGLYRIRVEHGLE</sequence>
<dbReference type="RefSeq" id="WP_378140439.1">
    <property type="nucleotide sequence ID" value="NZ_JBHSMI010000067.1"/>
</dbReference>
<dbReference type="EMBL" id="JBHSMI010000067">
    <property type="protein sequence ID" value="MFC5407622.1"/>
    <property type="molecule type" value="Genomic_DNA"/>
</dbReference>
<accession>A0ABW0I6C2</accession>
<name>A0ABW0I6C2_9BACL</name>
<gene>
    <name evidence="1" type="ORF">ACFPOF_33230</name>
</gene>
<dbReference type="Proteomes" id="UP001596113">
    <property type="component" value="Unassembled WGS sequence"/>
</dbReference>
<proteinExistence type="predicted"/>
<evidence type="ECO:0000313" key="1">
    <source>
        <dbReference type="EMBL" id="MFC5407622.1"/>
    </source>
</evidence>
<protein>
    <submittedName>
        <fullName evidence="1">Uncharacterized protein</fullName>
    </submittedName>
</protein>
<keyword evidence="2" id="KW-1185">Reference proteome</keyword>